<evidence type="ECO:0000313" key="10">
    <source>
        <dbReference type="Proteomes" id="UP000009131"/>
    </source>
</evidence>
<dbReference type="HOGENOM" id="CLU_1678336_0_0_1"/>
<keyword evidence="10" id="KW-1185">Reference proteome</keyword>
<dbReference type="InParanoid" id="G7DZN5"/>
<dbReference type="EMBL" id="BABT02000071">
    <property type="protein sequence ID" value="GAA96045.1"/>
    <property type="molecule type" value="Genomic_DNA"/>
</dbReference>
<dbReference type="OrthoDB" id="354at2759"/>
<keyword evidence="4 8" id="KW-0805">Transcription regulation</keyword>
<evidence type="ECO:0000256" key="3">
    <source>
        <dbReference type="ARBA" id="ARBA00022763"/>
    </source>
</evidence>
<dbReference type="SUPFAM" id="SSF142897">
    <property type="entry name" value="TFB5-like"/>
    <property type="match status" value="1"/>
</dbReference>
<dbReference type="STRING" id="764103.G7DZN5"/>
<dbReference type="PANTHER" id="PTHR28580:SF1">
    <property type="entry name" value="GENERAL TRANSCRIPTION FACTOR IIH SUBUNIT 5"/>
    <property type="match status" value="1"/>
</dbReference>
<dbReference type="GO" id="GO:0006367">
    <property type="term" value="P:transcription initiation at RNA polymerase II promoter"/>
    <property type="evidence" value="ECO:0007669"/>
    <property type="project" value="UniProtKB-UniRule"/>
</dbReference>
<dbReference type="PANTHER" id="PTHR28580">
    <property type="entry name" value="GENERAL TRANSCRIPTION FACTOR IIH SUBUNIT 5"/>
    <property type="match status" value="1"/>
</dbReference>
<keyword evidence="7 8" id="KW-0539">Nucleus</keyword>
<keyword evidence="6 8" id="KW-0234">DNA repair</keyword>
<dbReference type="GO" id="GO:0005675">
    <property type="term" value="C:transcription factor TFIIH holo complex"/>
    <property type="evidence" value="ECO:0007669"/>
    <property type="project" value="TreeGrafter"/>
</dbReference>
<comment type="subcellular location">
    <subcellularLocation>
        <location evidence="1 8">Nucleus</location>
    </subcellularLocation>
</comment>
<dbReference type="Proteomes" id="UP000009131">
    <property type="component" value="Unassembled WGS sequence"/>
</dbReference>
<evidence type="ECO:0000256" key="6">
    <source>
        <dbReference type="ARBA" id="ARBA00023204"/>
    </source>
</evidence>
<accession>G7DZN5</accession>
<name>G7DZN5_MIXOS</name>
<comment type="subunit">
    <text evidence="8">Component of the 7-subunit TFIIH core complex.</text>
</comment>
<dbReference type="SMART" id="SM01395">
    <property type="entry name" value="Tbf5"/>
    <property type="match status" value="1"/>
</dbReference>
<evidence type="ECO:0000313" key="9">
    <source>
        <dbReference type="EMBL" id="GAA96045.1"/>
    </source>
</evidence>
<organism evidence="9 10">
    <name type="scientific">Mixia osmundae (strain CBS 9802 / IAM 14324 / JCM 22182 / KY 12970)</name>
    <dbReference type="NCBI Taxonomy" id="764103"/>
    <lineage>
        <taxon>Eukaryota</taxon>
        <taxon>Fungi</taxon>
        <taxon>Dikarya</taxon>
        <taxon>Basidiomycota</taxon>
        <taxon>Pucciniomycotina</taxon>
        <taxon>Mixiomycetes</taxon>
        <taxon>Mixiales</taxon>
        <taxon>Mixiaceae</taxon>
        <taxon>Mixia</taxon>
    </lineage>
</organism>
<evidence type="ECO:0000256" key="8">
    <source>
        <dbReference type="RuleBase" id="RU368032"/>
    </source>
</evidence>
<reference evidence="9 10" key="2">
    <citation type="journal article" date="2012" name="Open Biol.">
        <title>Characteristics of nucleosomes and linker DNA regions on the genome of the basidiomycete Mixia osmundae revealed by mono- and dinucleosome mapping.</title>
        <authorList>
            <person name="Nishida H."/>
            <person name="Kondo S."/>
            <person name="Matsumoto T."/>
            <person name="Suzuki Y."/>
            <person name="Yoshikawa H."/>
            <person name="Taylor T.D."/>
            <person name="Sugiyama J."/>
        </authorList>
    </citation>
    <scope>NUCLEOTIDE SEQUENCE [LARGE SCALE GENOMIC DNA]</scope>
    <source>
        <strain evidence="10">CBS 9802 / IAM 14324 / JCM 22182 / KY 12970</strain>
    </source>
</reference>
<dbReference type="InterPro" id="IPR035935">
    <property type="entry name" value="TFB5-like_sf"/>
</dbReference>
<proteinExistence type="inferred from homology"/>
<dbReference type="GO" id="GO:0006294">
    <property type="term" value="P:nucleotide-excision repair, preincision complex assembly"/>
    <property type="evidence" value="ECO:0007669"/>
    <property type="project" value="TreeGrafter"/>
</dbReference>
<sequence>MVKALKGSLLTCDAAVKQIILQLDERDKFIIADLDETHLLVATERVEDIKAMLDVEATRKTYVYARWLMHHFASSPPNSSTALDLKGSHGIRHAVSRPVQLHQTFSQLDRGTSKEKTLAEIATCRLNGSFRRTKGLGLRFRQTYTLHACHALPSHLV</sequence>
<evidence type="ECO:0000256" key="5">
    <source>
        <dbReference type="ARBA" id="ARBA00023163"/>
    </source>
</evidence>
<keyword evidence="3 8" id="KW-0227">DNA damage</keyword>
<dbReference type="InterPro" id="IPR009400">
    <property type="entry name" value="TFIIH_TTDA/Tfb5"/>
</dbReference>
<dbReference type="Pfam" id="PF06331">
    <property type="entry name" value="Tfb5"/>
    <property type="match status" value="1"/>
</dbReference>
<keyword evidence="5 8" id="KW-0804">Transcription</keyword>
<comment type="caution">
    <text evidence="9">The sequence shown here is derived from an EMBL/GenBank/DDBJ whole genome shotgun (WGS) entry which is preliminary data.</text>
</comment>
<comment type="similarity">
    <text evidence="2 8">Belongs to the TFB5 family.</text>
</comment>
<protein>
    <recommendedName>
        <fullName evidence="8">General transcription and DNA repair factor IIH subunit TFB5</fullName>
    </recommendedName>
</protein>
<dbReference type="Gene3D" id="3.30.70.1220">
    <property type="entry name" value="TFB5-like"/>
    <property type="match status" value="1"/>
</dbReference>
<dbReference type="RefSeq" id="XP_014565766.1">
    <property type="nucleotide sequence ID" value="XM_014710280.1"/>
</dbReference>
<dbReference type="eggNOG" id="ENOG502SBQE">
    <property type="taxonomic scope" value="Eukaryota"/>
</dbReference>
<evidence type="ECO:0000256" key="2">
    <source>
        <dbReference type="ARBA" id="ARBA00007470"/>
    </source>
</evidence>
<reference evidence="9 10" key="1">
    <citation type="journal article" date="2011" name="J. Gen. Appl. Microbiol.">
        <title>Draft genome sequencing of the enigmatic basidiomycete Mixia osmundae.</title>
        <authorList>
            <person name="Nishida H."/>
            <person name="Nagatsuka Y."/>
            <person name="Sugiyama J."/>
        </authorList>
    </citation>
    <scope>NUCLEOTIDE SEQUENCE [LARGE SCALE GENOMIC DNA]</scope>
    <source>
        <strain evidence="10">CBS 9802 / IAM 14324 / JCM 22182 / KY 12970</strain>
    </source>
</reference>
<gene>
    <name evidence="9" type="primary">Mo02706</name>
    <name evidence="9" type="ORF">E5Q_02706</name>
</gene>
<evidence type="ECO:0000256" key="4">
    <source>
        <dbReference type="ARBA" id="ARBA00023015"/>
    </source>
</evidence>
<dbReference type="AlphaFoldDB" id="G7DZN5"/>
<comment type="function">
    <text evidence="8">In NER, TFIIH acts by opening DNA around the lesion to allow the excision of the damaged oligonucleotide and its replacement by a new DNA fragment. In transcription, TFIIH has an essential role in transcription initiation. When the pre-initiation complex (PIC) has been established, TFIIH is required for promoter opening and promoter escape.</text>
</comment>
<evidence type="ECO:0000256" key="1">
    <source>
        <dbReference type="ARBA" id="ARBA00004123"/>
    </source>
</evidence>
<dbReference type="GO" id="GO:0000439">
    <property type="term" value="C:transcription factor TFIIH core complex"/>
    <property type="evidence" value="ECO:0007669"/>
    <property type="project" value="UniProtKB-UniRule"/>
</dbReference>
<evidence type="ECO:0000256" key="7">
    <source>
        <dbReference type="ARBA" id="ARBA00023242"/>
    </source>
</evidence>